<dbReference type="AlphaFoldDB" id="A0A4U2ZV25"/>
<dbReference type="EMBL" id="SZOD01001254">
    <property type="protein sequence ID" value="TKI78867.1"/>
    <property type="molecule type" value="Genomic_DNA"/>
</dbReference>
<organism evidence="5 6">
    <name type="scientific">Bacillus mycoides</name>
    <dbReference type="NCBI Taxonomy" id="1405"/>
    <lineage>
        <taxon>Bacteria</taxon>
        <taxon>Bacillati</taxon>
        <taxon>Bacillota</taxon>
        <taxon>Bacilli</taxon>
        <taxon>Bacillales</taxon>
        <taxon>Bacillaceae</taxon>
        <taxon>Bacillus</taxon>
        <taxon>Bacillus cereus group</taxon>
    </lineage>
</organism>
<comment type="caution">
    <text evidence="5">The sequence shown here is derived from an EMBL/GenBank/DDBJ whole genome shotgun (WGS) entry which is preliminary data.</text>
</comment>
<accession>A0A4U2ZV25</accession>
<gene>
    <name evidence="5" type="ORF">FC701_33385</name>
</gene>
<protein>
    <submittedName>
        <fullName evidence="5">ABC transporter substrate-binding protein</fullName>
    </submittedName>
</protein>
<proteinExistence type="predicted"/>
<evidence type="ECO:0000313" key="6">
    <source>
        <dbReference type="Proteomes" id="UP000305524"/>
    </source>
</evidence>
<feature type="non-terminal residue" evidence="5">
    <location>
        <position position="62"/>
    </location>
</feature>
<dbReference type="InterPro" id="IPR051313">
    <property type="entry name" value="Bact_iron-sidero_bind"/>
</dbReference>
<dbReference type="PANTHER" id="PTHR30532">
    <property type="entry name" value="IRON III DICITRATE-BINDING PERIPLASMIC PROTEIN"/>
    <property type="match status" value="1"/>
</dbReference>
<name>A0A4U2ZV25_BACMY</name>
<evidence type="ECO:0000256" key="2">
    <source>
        <dbReference type="ARBA" id="ARBA00022729"/>
    </source>
</evidence>
<sequence length="62" mass="6862">MVHSKKIFMFCIMILMVIIAGCSKEEKKENDTSAKAKDSYTVKHAMGETTVNGTPKKVVVLT</sequence>
<keyword evidence="1" id="KW-0813">Transport</keyword>
<reference evidence="5 6" key="1">
    <citation type="journal article" date="2019" name="Environ. Microbiol.">
        <title>An active ?-lactamase is a part of an orchestrated cell wall stress resistance network of Bacillus subtilis and related rhizosphere species.</title>
        <authorList>
            <person name="Bucher T."/>
            <person name="Keren-Paz A."/>
            <person name="Hausser J."/>
            <person name="Olender T."/>
            <person name="Cytryn E."/>
            <person name="Kolodkin-Gal I."/>
        </authorList>
    </citation>
    <scope>NUCLEOTIDE SEQUENCE [LARGE SCALE GENOMIC DNA]</scope>
    <source>
        <strain evidence="5 6">I186</strain>
    </source>
</reference>
<keyword evidence="2" id="KW-0732">Signal</keyword>
<dbReference type="Proteomes" id="UP000305524">
    <property type="component" value="Unassembled WGS sequence"/>
</dbReference>
<keyword evidence="4" id="KW-0449">Lipoprotein</keyword>
<dbReference type="PROSITE" id="PS51257">
    <property type="entry name" value="PROKAR_LIPOPROTEIN"/>
    <property type="match status" value="1"/>
</dbReference>
<evidence type="ECO:0000256" key="4">
    <source>
        <dbReference type="ARBA" id="ARBA00023288"/>
    </source>
</evidence>
<dbReference type="Gene3D" id="3.40.50.1980">
    <property type="entry name" value="Nitrogenase molybdenum iron protein domain"/>
    <property type="match status" value="1"/>
</dbReference>
<dbReference type="PANTHER" id="PTHR30532:SF21">
    <property type="entry name" value="SIDEROPHORE-BINDING LIPOPROTEIN YFIY-RELATED"/>
    <property type="match status" value="1"/>
</dbReference>
<evidence type="ECO:0000313" key="5">
    <source>
        <dbReference type="EMBL" id="TKI78867.1"/>
    </source>
</evidence>
<keyword evidence="3" id="KW-0564">Palmitate</keyword>
<evidence type="ECO:0000256" key="3">
    <source>
        <dbReference type="ARBA" id="ARBA00023139"/>
    </source>
</evidence>
<evidence type="ECO:0000256" key="1">
    <source>
        <dbReference type="ARBA" id="ARBA00022448"/>
    </source>
</evidence>
<dbReference type="GO" id="GO:0030288">
    <property type="term" value="C:outer membrane-bounded periplasmic space"/>
    <property type="evidence" value="ECO:0007669"/>
    <property type="project" value="TreeGrafter"/>
</dbReference>